<dbReference type="Proteomes" id="UP000000724">
    <property type="component" value="Contig Pc00c13"/>
</dbReference>
<proteinExistence type="predicted"/>
<dbReference type="VEuPathDB" id="FungiDB:PCH_Pc13g01070"/>
<dbReference type="HOGENOM" id="CLU_1855931_0_0_1"/>
<organism evidence="1 2">
    <name type="scientific">Penicillium rubens (strain ATCC 28089 / DSM 1075 / NRRL 1951 / Wisconsin 54-1255)</name>
    <name type="common">Penicillium chrysogenum</name>
    <dbReference type="NCBI Taxonomy" id="500485"/>
    <lineage>
        <taxon>Eukaryota</taxon>
        <taxon>Fungi</taxon>
        <taxon>Dikarya</taxon>
        <taxon>Ascomycota</taxon>
        <taxon>Pezizomycotina</taxon>
        <taxon>Eurotiomycetes</taxon>
        <taxon>Eurotiomycetidae</taxon>
        <taxon>Eurotiales</taxon>
        <taxon>Aspergillaceae</taxon>
        <taxon>Penicillium</taxon>
        <taxon>Penicillium chrysogenum species complex</taxon>
    </lineage>
</organism>
<evidence type="ECO:0000313" key="1">
    <source>
        <dbReference type="EMBL" id="CAP91176.1"/>
    </source>
</evidence>
<accession>B6H1N4</accession>
<dbReference type="AlphaFoldDB" id="B6H1N4"/>
<name>B6H1N4_PENRW</name>
<reference evidence="1 2" key="1">
    <citation type="journal article" date="2008" name="Nat. Biotechnol.">
        <title>Genome sequencing and analysis of the filamentous fungus Penicillium chrysogenum.</title>
        <authorList>
            <person name="van den Berg M.A."/>
            <person name="Albang R."/>
            <person name="Albermann K."/>
            <person name="Badger J.H."/>
            <person name="Daran J.-M."/>
            <person name="Driessen A.J.M."/>
            <person name="Garcia-Estrada C."/>
            <person name="Fedorova N.D."/>
            <person name="Harris D.M."/>
            <person name="Heijne W.H.M."/>
            <person name="Joardar V.S."/>
            <person name="Kiel J.A.K.W."/>
            <person name="Kovalchuk A."/>
            <person name="Martin J.F."/>
            <person name="Nierman W.C."/>
            <person name="Nijland J.G."/>
            <person name="Pronk J.T."/>
            <person name="Roubos J.A."/>
            <person name="van der Klei I.J."/>
            <person name="van Peij N.N.M.E."/>
            <person name="Veenhuis M."/>
            <person name="von Doehren H."/>
            <person name="Wagner C."/>
            <person name="Wortman J.R."/>
            <person name="Bovenberg R.A.L."/>
        </authorList>
    </citation>
    <scope>NUCLEOTIDE SEQUENCE [LARGE SCALE GENOMIC DNA]</scope>
    <source>
        <strain evidence="2">ATCC 28089 / DSM 1075 / NRRL 1951 / Wisconsin 54-1255</strain>
    </source>
</reference>
<gene>
    <name evidence="1" type="ORF">Pc13g01070</name>
    <name evidence="1" type="ORF">PCH_Pc13g01070</name>
</gene>
<evidence type="ECO:0000313" key="2">
    <source>
        <dbReference type="Proteomes" id="UP000000724"/>
    </source>
</evidence>
<dbReference type="EMBL" id="AM920428">
    <property type="protein sequence ID" value="CAP91176.1"/>
    <property type="molecule type" value="Genomic_DNA"/>
</dbReference>
<keyword evidence="2" id="KW-1185">Reference proteome</keyword>
<protein>
    <submittedName>
        <fullName evidence="1">Uncharacterized protein</fullName>
    </submittedName>
</protein>
<sequence length="138" mass="15086">MQDITEVPPGSKPYLSYQETPPKGIGLDNLVDDISHACLSQARQCDISFGALSRGAGPSFPSWHLGISEISVLAPNAELKGLRSHRGPMASIMRAACRYLSPADKNLLADADLPLSIAEKDNMARHGYQIRRWRRSVS</sequence>